<dbReference type="PANTHER" id="PTHR13347">
    <property type="entry name" value="HEAT REPEAT-CONTAINING PROTEIN 3"/>
    <property type="match status" value="1"/>
</dbReference>
<dbReference type="InterPro" id="IPR057990">
    <property type="entry name" value="TPR_SYO1"/>
</dbReference>
<comment type="caution">
    <text evidence="4">The sequence shown here is derived from an EMBL/GenBank/DDBJ whole genome shotgun (WGS) entry which is preliminary data.</text>
</comment>
<evidence type="ECO:0000313" key="4">
    <source>
        <dbReference type="EMBL" id="GAO16027.1"/>
    </source>
</evidence>
<evidence type="ECO:0000256" key="1">
    <source>
        <dbReference type="ARBA" id="ARBA00049983"/>
    </source>
</evidence>
<feature type="region of interest" description="Disordered" evidence="2">
    <location>
        <begin position="353"/>
        <end position="427"/>
    </location>
</feature>
<feature type="region of interest" description="Disordered" evidence="2">
    <location>
        <begin position="1"/>
        <end position="28"/>
    </location>
</feature>
<proteinExistence type="inferred from homology"/>
<feature type="domain" description="SYO1-like TPR repeats" evidence="3">
    <location>
        <begin position="533"/>
        <end position="649"/>
    </location>
</feature>
<evidence type="ECO:0000256" key="2">
    <source>
        <dbReference type="SAM" id="MobiDB-lite"/>
    </source>
</evidence>
<dbReference type="GO" id="GO:0042273">
    <property type="term" value="P:ribosomal large subunit biogenesis"/>
    <property type="evidence" value="ECO:0007669"/>
    <property type="project" value="TreeGrafter"/>
</dbReference>
<reference evidence="5" key="1">
    <citation type="journal article" date="2016" name="Genome Announc.">
        <title>Genome sequence of Ustilaginoidea virens IPU010, a rice pathogenic fungus causing false smut.</title>
        <authorList>
            <person name="Kumagai T."/>
            <person name="Ishii T."/>
            <person name="Terai G."/>
            <person name="Umemura M."/>
            <person name="Machida M."/>
            <person name="Asai K."/>
        </authorList>
    </citation>
    <scope>NUCLEOTIDE SEQUENCE [LARGE SCALE GENOMIC DNA]</scope>
    <source>
        <strain evidence="5">IPU010</strain>
    </source>
</reference>
<evidence type="ECO:0000259" key="3">
    <source>
        <dbReference type="Pfam" id="PF25567"/>
    </source>
</evidence>
<dbReference type="CDD" id="cd13394">
    <property type="entry name" value="Syo1_like"/>
    <property type="match status" value="1"/>
</dbReference>
<feature type="compositionally biased region" description="Acidic residues" evidence="2">
    <location>
        <begin position="373"/>
        <end position="412"/>
    </location>
</feature>
<dbReference type="InterPro" id="IPR011989">
    <property type="entry name" value="ARM-like"/>
</dbReference>
<gene>
    <name evidence="4" type="ORF">UVI_02056050</name>
</gene>
<dbReference type="SUPFAM" id="SSF48371">
    <property type="entry name" value="ARM repeat"/>
    <property type="match status" value="1"/>
</dbReference>
<sequence length="656" mass="68697">MGKSRRNRAGASQRRDPIAKPVKPPSDPELAALRETSILPVVNSLKNADPKSRTAAATAVSNLIHDSRCRKLLLREHIVHTVLTQTLTDAAPESRAAGWGILRVIAEHEEPDFCVHLYRSDVLTAVEHAVKSVGGALASSSSSSSSAHPGPAQLPLKAERALVVSVAASLVALLTALAEATDEALQAISASRAITDFLFRLVACGSRAGPDAAAAAAAGLSNLRGDALACLMILTEDNQPLARSVVSDPERYQALLEVKDEATGDGVLACATLHNVFAALGSLGDAPHVPGADDSSLIPTLAKVVARVQAGQGAADQSGGGGGSGGGWSSAVEQQQLALETLASIGTALLHADASSATPAGESETAEPKADEDMGDADGEAPAASDDDASDAEDDDEDDDDGMDQDELDADMDMVTGADDPRDDGNLDDMPVLKALLQTALPELLRIATFQPADDDSLRLQAHALSALNNIAWSVSLVDFSDDLNGGIQKAWLPVGHALWARFISLYQATRQLPEDTAAAAAAAADPFQRLGVKCVGVLGQLAMHPAPAPRNREIGAFLMALLAGLPDTPAPDAVEALMQVYDVYGDEQLPCDRDVFWRDGFLDRLEAAAPRVRAMVKGVDGKTQPELKARAAEALLNLERFVAYKKKNRPREDGS</sequence>
<dbReference type="AlphaFoldDB" id="A0A1B5KY83"/>
<dbReference type="Pfam" id="PF25567">
    <property type="entry name" value="TPR_SYO1"/>
    <property type="match status" value="1"/>
</dbReference>
<dbReference type="Proteomes" id="UP000054053">
    <property type="component" value="Unassembled WGS sequence"/>
</dbReference>
<comment type="similarity">
    <text evidence="1">Belongs to the nuclear import and ribosome assembly adapter family.</text>
</comment>
<name>A0A1B5KY83_USTVR</name>
<dbReference type="PANTHER" id="PTHR13347:SF1">
    <property type="entry name" value="HEAT REPEAT-CONTAINING PROTEIN 3"/>
    <property type="match status" value="1"/>
</dbReference>
<accession>A0A1B5KY83</accession>
<evidence type="ECO:0000313" key="5">
    <source>
        <dbReference type="Proteomes" id="UP000054053"/>
    </source>
</evidence>
<dbReference type="EMBL" id="BBTG02000046">
    <property type="protein sequence ID" value="GAO16027.1"/>
    <property type="molecule type" value="Genomic_DNA"/>
</dbReference>
<organism evidence="4 5">
    <name type="scientific">Ustilaginoidea virens</name>
    <name type="common">Rice false smut fungus</name>
    <name type="synonym">Villosiclava virens</name>
    <dbReference type="NCBI Taxonomy" id="1159556"/>
    <lineage>
        <taxon>Eukaryota</taxon>
        <taxon>Fungi</taxon>
        <taxon>Dikarya</taxon>
        <taxon>Ascomycota</taxon>
        <taxon>Pezizomycotina</taxon>
        <taxon>Sordariomycetes</taxon>
        <taxon>Hypocreomycetidae</taxon>
        <taxon>Hypocreales</taxon>
        <taxon>Clavicipitaceae</taxon>
        <taxon>Ustilaginoidea</taxon>
    </lineage>
</organism>
<dbReference type="InterPro" id="IPR016024">
    <property type="entry name" value="ARM-type_fold"/>
</dbReference>
<protein>
    <recommendedName>
        <fullName evidence="3">SYO1-like TPR repeats domain-containing protein</fullName>
    </recommendedName>
</protein>
<dbReference type="InterPro" id="IPR052616">
    <property type="entry name" value="SYO1-like"/>
</dbReference>
<dbReference type="Gene3D" id="1.25.10.10">
    <property type="entry name" value="Leucine-rich Repeat Variant"/>
    <property type="match status" value="1"/>
</dbReference>
<dbReference type="GO" id="GO:0006606">
    <property type="term" value="P:protein import into nucleus"/>
    <property type="evidence" value="ECO:0007669"/>
    <property type="project" value="TreeGrafter"/>
</dbReference>
<dbReference type="GO" id="GO:0051082">
    <property type="term" value="F:unfolded protein binding"/>
    <property type="evidence" value="ECO:0007669"/>
    <property type="project" value="TreeGrafter"/>
</dbReference>